<sequence>MVDITPELVLKSCSELVGRHTKRVAIDSGAIDKFLSDIDLERFKKLSQGWISVPLRFDTPEDEVSFVATLDLLNFGSGYRTELHAACNRGAAETILYGCMSMHISQVALTASSLKQLTVGDVATYFGIPLLGDDVPHPTLPAVTISQPSPLRPLAQAITSTLVETGNVLEQQGYRSLGHFILDSTKRPIDASPDWQPSAVDLVQRLVKAFPAFQDYGQYENTTVYLIKKAQLLAADLNDRFKNTSSPVYDHFNFFDLETLTVFSDNVLPAVLKYYGIIKVHDSALLTSIKQLQPLSDADMWLLRAAAVAACDQIVSRCRDQADNQGSAEQVALAQVMTSVGLDHYLWHIGKDPEIRKQPRLVYKSTVYF</sequence>
<dbReference type="InterPro" id="IPR019438">
    <property type="entry name" value="Q_salvage"/>
</dbReference>
<comment type="caution">
    <text evidence="2">The sequence shown here is derived from an EMBL/GenBank/DDBJ whole genome shotgun (WGS) entry which is preliminary data.</text>
</comment>
<proteinExistence type="inferred from homology"/>
<evidence type="ECO:0000313" key="3">
    <source>
        <dbReference type="Proteomes" id="UP001151582"/>
    </source>
</evidence>
<dbReference type="PANTHER" id="PTHR21314:SF1">
    <property type="entry name" value="QUEUOSINE SALVAGE PROTEIN"/>
    <property type="match status" value="1"/>
</dbReference>
<keyword evidence="3" id="KW-1185">Reference proteome</keyword>
<keyword evidence="1" id="KW-0378">Hydrolase</keyword>
<dbReference type="EMBL" id="JANBQB010001114">
    <property type="protein sequence ID" value="KAJ1972249.1"/>
    <property type="molecule type" value="Genomic_DNA"/>
</dbReference>
<name>A0A9W8B3I8_9FUNG</name>
<accession>A0A9W8B3I8</accession>
<comment type="catalytic activity">
    <reaction evidence="1">
        <text>queuosine 5'-phosphate + H2O = queuine + D-ribose 5-phosphate</text>
        <dbReference type="Rhea" id="RHEA:75387"/>
        <dbReference type="ChEBI" id="CHEBI:15377"/>
        <dbReference type="ChEBI" id="CHEBI:17433"/>
        <dbReference type="ChEBI" id="CHEBI:78346"/>
        <dbReference type="ChEBI" id="CHEBI:194371"/>
    </reaction>
    <physiologicalReaction direction="left-to-right" evidence="1">
        <dbReference type="Rhea" id="RHEA:75388"/>
    </physiologicalReaction>
</comment>
<dbReference type="PANTHER" id="PTHR21314">
    <property type="entry name" value="QUEUOSINE 5'-PHOSPHATE N-GLYCOSYLASE_HYDROLASE-RELATED"/>
    <property type="match status" value="1"/>
</dbReference>
<comment type="function">
    <text evidence="1">Catalyzes the hydrolysis of queuosine 5'-phosphate, releasing the nucleobase queuine (q). Is required for salvage of queuine from exogenous queuosine (Q) that is imported and then converted to queuosine 5'-phosphate intracellularly.</text>
</comment>
<dbReference type="OrthoDB" id="416777at2759"/>
<organism evidence="2 3">
    <name type="scientific">Dimargaris verticillata</name>
    <dbReference type="NCBI Taxonomy" id="2761393"/>
    <lineage>
        <taxon>Eukaryota</taxon>
        <taxon>Fungi</taxon>
        <taxon>Fungi incertae sedis</taxon>
        <taxon>Zoopagomycota</taxon>
        <taxon>Kickxellomycotina</taxon>
        <taxon>Dimargaritomycetes</taxon>
        <taxon>Dimargaritales</taxon>
        <taxon>Dimargaritaceae</taxon>
        <taxon>Dimargaris</taxon>
    </lineage>
</organism>
<evidence type="ECO:0000313" key="2">
    <source>
        <dbReference type="EMBL" id="KAJ1972249.1"/>
    </source>
</evidence>
<dbReference type="EC" id="3.2.2.-" evidence="1"/>
<dbReference type="GO" id="GO:0016787">
    <property type="term" value="F:hydrolase activity"/>
    <property type="evidence" value="ECO:0007669"/>
    <property type="project" value="UniProtKB-KW"/>
</dbReference>
<evidence type="ECO:0000256" key="1">
    <source>
        <dbReference type="RuleBase" id="RU365002"/>
    </source>
</evidence>
<dbReference type="Proteomes" id="UP001151582">
    <property type="component" value="Unassembled WGS sequence"/>
</dbReference>
<comment type="similarity">
    <text evidence="1">Belongs to the QNG1 protein family.</text>
</comment>
<dbReference type="Pfam" id="PF10343">
    <property type="entry name" value="Q_salvage"/>
    <property type="match status" value="1"/>
</dbReference>
<dbReference type="GO" id="GO:0006400">
    <property type="term" value="P:tRNA modification"/>
    <property type="evidence" value="ECO:0007669"/>
    <property type="project" value="TreeGrafter"/>
</dbReference>
<reference evidence="2" key="1">
    <citation type="submission" date="2022-07" db="EMBL/GenBank/DDBJ databases">
        <title>Phylogenomic reconstructions and comparative analyses of Kickxellomycotina fungi.</title>
        <authorList>
            <person name="Reynolds N.K."/>
            <person name="Stajich J.E."/>
            <person name="Barry K."/>
            <person name="Grigoriev I.V."/>
            <person name="Crous P."/>
            <person name="Smith M.E."/>
        </authorList>
    </citation>
    <scope>NUCLEOTIDE SEQUENCE</scope>
    <source>
        <strain evidence="2">RSA 567</strain>
    </source>
</reference>
<gene>
    <name evidence="2" type="ORF">H4R34_005467</name>
</gene>
<protein>
    <recommendedName>
        <fullName evidence="1">Queuosine 5'-phosphate N-glycosylase/hydrolase</fullName>
        <ecNumber evidence="1">3.2.2.-</ecNumber>
    </recommendedName>
    <alternativeName>
        <fullName evidence="1">Queuosine-nucleotide N-glycosylase/hydrolase</fullName>
    </alternativeName>
</protein>
<dbReference type="AlphaFoldDB" id="A0A9W8B3I8"/>